<evidence type="ECO:0000313" key="2">
    <source>
        <dbReference type="EMBL" id="KAL0153521.1"/>
    </source>
</evidence>
<name>A0ABD0MX07_CIRMR</name>
<accession>A0ABD0MX07</accession>
<feature type="domain" description="Integrase catalytic" evidence="1">
    <location>
        <begin position="291"/>
        <end position="477"/>
    </location>
</feature>
<dbReference type="Gene3D" id="3.30.420.10">
    <property type="entry name" value="Ribonuclease H-like superfamily/Ribonuclease H"/>
    <property type="match status" value="1"/>
</dbReference>
<dbReference type="PANTHER" id="PTHR47331">
    <property type="entry name" value="PHD-TYPE DOMAIN-CONTAINING PROTEIN"/>
    <property type="match status" value="1"/>
</dbReference>
<keyword evidence="3" id="KW-1185">Reference proteome</keyword>
<dbReference type="InterPro" id="IPR036397">
    <property type="entry name" value="RNaseH_sf"/>
</dbReference>
<dbReference type="PROSITE" id="PS50994">
    <property type="entry name" value="INTEGRASE"/>
    <property type="match status" value="1"/>
</dbReference>
<dbReference type="InterPro" id="IPR041588">
    <property type="entry name" value="Integrase_H2C2"/>
</dbReference>
<evidence type="ECO:0000313" key="3">
    <source>
        <dbReference type="Proteomes" id="UP001529510"/>
    </source>
</evidence>
<organism evidence="2 3">
    <name type="scientific">Cirrhinus mrigala</name>
    <name type="common">Mrigala</name>
    <dbReference type="NCBI Taxonomy" id="683832"/>
    <lineage>
        <taxon>Eukaryota</taxon>
        <taxon>Metazoa</taxon>
        <taxon>Chordata</taxon>
        <taxon>Craniata</taxon>
        <taxon>Vertebrata</taxon>
        <taxon>Euteleostomi</taxon>
        <taxon>Actinopterygii</taxon>
        <taxon>Neopterygii</taxon>
        <taxon>Teleostei</taxon>
        <taxon>Ostariophysi</taxon>
        <taxon>Cypriniformes</taxon>
        <taxon>Cyprinidae</taxon>
        <taxon>Labeoninae</taxon>
        <taxon>Labeonini</taxon>
        <taxon>Cirrhinus</taxon>
    </lineage>
</organism>
<comment type="caution">
    <text evidence="2">The sequence shown here is derived from an EMBL/GenBank/DDBJ whole genome shotgun (WGS) entry which is preliminary data.</text>
</comment>
<protein>
    <recommendedName>
        <fullName evidence="1">Integrase catalytic domain-containing protein</fullName>
    </recommendedName>
</protein>
<reference evidence="2 3" key="1">
    <citation type="submission" date="2024-05" db="EMBL/GenBank/DDBJ databases">
        <title>Genome sequencing and assembly of Indian major carp, Cirrhinus mrigala (Hamilton, 1822).</title>
        <authorList>
            <person name="Mohindra V."/>
            <person name="Chowdhury L.M."/>
            <person name="Lal K."/>
            <person name="Jena J.K."/>
        </authorList>
    </citation>
    <scope>NUCLEOTIDE SEQUENCE [LARGE SCALE GENOMIC DNA]</scope>
    <source>
        <strain evidence="2">CM1030</strain>
        <tissue evidence="2">Blood</tissue>
    </source>
</reference>
<dbReference type="InterPro" id="IPR040676">
    <property type="entry name" value="DUF5641"/>
</dbReference>
<dbReference type="AlphaFoldDB" id="A0ABD0MX07"/>
<dbReference type="Pfam" id="PF05380">
    <property type="entry name" value="Peptidase_A17"/>
    <property type="match status" value="1"/>
</dbReference>
<dbReference type="SUPFAM" id="SSF53098">
    <property type="entry name" value="Ribonuclease H-like"/>
    <property type="match status" value="1"/>
</dbReference>
<dbReference type="Proteomes" id="UP001529510">
    <property type="component" value="Unassembled WGS sequence"/>
</dbReference>
<dbReference type="InterPro" id="IPR012337">
    <property type="entry name" value="RNaseH-like_sf"/>
</dbReference>
<dbReference type="InterPro" id="IPR008042">
    <property type="entry name" value="Retrotrans_Pao"/>
</dbReference>
<gene>
    <name evidence="2" type="ORF">M9458_051135</name>
</gene>
<proteinExistence type="predicted"/>
<sequence length="601" mass="68612">MPRLELSAALTGAQIAKVLQRELTVTIRQVILWTDSTTVLHWLLSDSCRYKVFVGTRVAEIQSLTDISSWRYVDSGNNPADDITHGKSLKELAQSCRWANGPHFLYQSEASWPNMPAADPEPDTELKKSALCLHLCTSLDVQLPDADQYQTWRDLRAQRDSFPEEVKALSSNQPLPPNSRLVSLSPEYDEDTGLIRVGGRLRHAEHIDLNALHPIVLDPHQQLTKLLIKEYDANLLHPGPERVLAELRRHYWILRGRAAIKKCQLACTDCQRWRAQPKIPMMANLPPARLRLYKPPFFSTGMDCFGPFTVKIGRRTEKRWGIVFKCMTTRCLHLDLLESLDSDAFLMSLRRFIARRGKPFELFSDNGTNFVGGNREIKEAYKAMAPRLKEQLAEQKISFRFIPPSAPHFGGIWEREVKSVKQALKVILKEQIVPETVLHTVLTEVEGIMNAKPLGYVSSDIADSDPITPSILLMGHHDSSLPQVIYDSSNLLATRRWRHSQILADQFWARFIKYYLPSLQERQKWQRDNINLRVDQVVFIMDPQHPRALLPVGKITCTFPGPDGRIRTAAVQVQDRTYVRPEVRLIPLPRLENSDNPNPAT</sequence>
<dbReference type="Pfam" id="PF17921">
    <property type="entry name" value="Integrase_H2C2"/>
    <property type="match status" value="1"/>
</dbReference>
<evidence type="ECO:0000259" key="1">
    <source>
        <dbReference type="PROSITE" id="PS50994"/>
    </source>
</evidence>
<dbReference type="EMBL" id="JAMKFB020000090">
    <property type="protein sequence ID" value="KAL0153521.1"/>
    <property type="molecule type" value="Genomic_DNA"/>
</dbReference>
<dbReference type="InterPro" id="IPR001584">
    <property type="entry name" value="Integrase_cat-core"/>
</dbReference>
<dbReference type="Pfam" id="PF18701">
    <property type="entry name" value="DUF5641"/>
    <property type="match status" value="1"/>
</dbReference>